<dbReference type="OrthoDB" id="10599956at2759"/>
<protein>
    <submittedName>
        <fullName evidence="2">Uncharacterized protein</fullName>
    </submittedName>
</protein>
<reference evidence="2" key="2">
    <citation type="submission" date="2020-10" db="EMBL/GenBank/DDBJ databases">
        <authorList>
            <person name="Peck L.D."/>
            <person name="Nowell R.W."/>
            <person name="Flood J."/>
            <person name="Ryan M.J."/>
            <person name="Barraclough T.G."/>
        </authorList>
    </citation>
    <scope>NUCLEOTIDE SEQUENCE</scope>
    <source>
        <strain evidence="2">IMI 127659i</strain>
    </source>
</reference>
<reference evidence="2" key="1">
    <citation type="journal article" date="2020" name="bioRxiv">
        <title>Historical genomics reveals the evolutionary mechanisms behind multiple outbreaks of the host-specific coffee wilt pathogen Fusarium xylarioides.</title>
        <authorList>
            <person name="Peck D."/>
            <person name="Nowell R.W."/>
            <person name="Flood J."/>
            <person name="Ryan M.J."/>
            <person name="Barraclough T.G."/>
        </authorList>
    </citation>
    <scope>NUCLEOTIDE SEQUENCE</scope>
    <source>
        <strain evidence="2">IMI 127659i</strain>
    </source>
</reference>
<sequence length="112" mass="12634">MFPRSRNVWLRQGEAPPENDVSTDDSGHGSDEAGPSDDPPSAYPEMPLESDLPIFSRLLKAKSLSLIMFYIGLPIIVNESKRIITNVAGYRLLLAEQEYITRYMSLQQYAEN</sequence>
<comment type="caution">
    <text evidence="2">The sequence shown here is derived from an EMBL/GenBank/DDBJ whole genome shotgun (WGS) entry which is preliminary data.</text>
</comment>
<evidence type="ECO:0000256" key="1">
    <source>
        <dbReference type="SAM" id="MobiDB-lite"/>
    </source>
</evidence>
<dbReference type="AlphaFoldDB" id="A0A9P7HM46"/>
<name>A0A9P7HM46_9HYPO</name>
<evidence type="ECO:0000313" key="3">
    <source>
        <dbReference type="Proteomes" id="UP000750502"/>
    </source>
</evidence>
<feature type="region of interest" description="Disordered" evidence="1">
    <location>
        <begin position="1"/>
        <end position="48"/>
    </location>
</feature>
<dbReference type="Proteomes" id="UP000750502">
    <property type="component" value="Unassembled WGS sequence"/>
</dbReference>
<organism evidence="2 3">
    <name type="scientific">Fusarium xylarioides</name>
    <dbReference type="NCBI Taxonomy" id="221167"/>
    <lineage>
        <taxon>Eukaryota</taxon>
        <taxon>Fungi</taxon>
        <taxon>Dikarya</taxon>
        <taxon>Ascomycota</taxon>
        <taxon>Pezizomycotina</taxon>
        <taxon>Sordariomycetes</taxon>
        <taxon>Hypocreomycetidae</taxon>
        <taxon>Hypocreales</taxon>
        <taxon>Nectriaceae</taxon>
        <taxon>Fusarium</taxon>
        <taxon>Fusarium fujikuroi species complex</taxon>
    </lineage>
</organism>
<evidence type="ECO:0000313" key="2">
    <source>
        <dbReference type="EMBL" id="KAG5762435.1"/>
    </source>
</evidence>
<accession>A0A9P7HM46</accession>
<gene>
    <name evidence="2" type="ORF">H9Q72_009466</name>
</gene>
<keyword evidence="3" id="KW-1185">Reference proteome</keyword>
<proteinExistence type="predicted"/>
<dbReference type="EMBL" id="JADFTT010000375">
    <property type="protein sequence ID" value="KAG5762435.1"/>
    <property type="molecule type" value="Genomic_DNA"/>
</dbReference>